<sequence>MRMRLAWPAVAAVALVFGLAAPPAATAAPLAPTAPLAPSQSAVPQQLSPEIQQIVDNLPAMRERAAAVKAELGLPDTPVQDAVLAAIDPTQYECSAATPPVVAAVIPDASSWTFEQQLAVLHVLLFQMALVDAAYLPQPGPYTYGAQGEFTNVVNRTIRDLRGFWDIPSGDIELVPAHGRSMLDPEVNYRVFTAVYGLDPAASRVSADLVARELNSPVLGYGDLPLFTFNAYAAPGGEVIPGYGVSPKRIAFGDGVLEGFARVGLGDVAPQAILAHEFGHQVQYADGLMRDDLPAPEASRWAELMADAYSSYFLTHARGASMQWNRVASFGQMFYQATAASPPRVTTARRTSGCGPRCGPTASRTVPARRAPSCRRSPSSTCSRRSTRS</sequence>
<accession>A0A4R2GWV5</accession>
<dbReference type="RefSeq" id="WP_132216579.1">
    <property type="nucleotide sequence ID" value="NZ_SLWN01000025.1"/>
</dbReference>
<proteinExistence type="predicted"/>
<feature type="compositionally biased region" description="Low complexity" evidence="1">
    <location>
        <begin position="368"/>
        <end position="389"/>
    </location>
</feature>
<dbReference type="Proteomes" id="UP000294508">
    <property type="component" value="Unassembled WGS sequence"/>
</dbReference>
<evidence type="ECO:0000256" key="1">
    <source>
        <dbReference type="SAM" id="MobiDB-lite"/>
    </source>
</evidence>
<protein>
    <submittedName>
        <fullName evidence="3">Uncharacterized protein</fullName>
    </submittedName>
</protein>
<gene>
    <name evidence="3" type="ORF">EV652_12521</name>
</gene>
<name>A0A4R2GWV5_9ACTN</name>
<dbReference type="AlphaFoldDB" id="A0A4R2GWV5"/>
<evidence type="ECO:0000256" key="2">
    <source>
        <dbReference type="SAM" id="SignalP"/>
    </source>
</evidence>
<feature type="chain" id="PRO_5020472239" evidence="2">
    <location>
        <begin position="28"/>
        <end position="389"/>
    </location>
</feature>
<comment type="caution">
    <text evidence="3">The sequence shown here is derived from an EMBL/GenBank/DDBJ whole genome shotgun (WGS) entry which is preliminary data.</text>
</comment>
<keyword evidence="4" id="KW-1185">Reference proteome</keyword>
<evidence type="ECO:0000313" key="3">
    <source>
        <dbReference type="EMBL" id="TCO13864.1"/>
    </source>
</evidence>
<dbReference type="OrthoDB" id="9152336at2"/>
<feature type="region of interest" description="Disordered" evidence="1">
    <location>
        <begin position="344"/>
        <end position="389"/>
    </location>
</feature>
<organism evidence="3 4">
    <name type="scientific">Kribbella steppae</name>
    <dbReference type="NCBI Taxonomy" id="2512223"/>
    <lineage>
        <taxon>Bacteria</taxon>
        <taxon>Bacillati</taxon>
        <taxon>Actinomycetota</taxon>
        <taxon>Actinomycetes</taxon>
        <taxon>Propionibacteriales</taxon>
        <taxon>Kribbellaceae</taxon>
        <taxon>Kribbella</taxon>
    </lineage>
</organism>
<keyword evidence="2" id="KW-0732">Signal</keyword>
<feature type="signal peptide" evidence="2">
    <location>
        <begin position="1"/>
        <end position="27"/>
    </location>
</feature>
<evidence type="ECO:0000313" key="4">
    <source>
        <dbReference type="Proteomes" id="UP000294508"/>
    </source>
</evidence>
<reference evidence="3 4" key="1">
    <citation type="journal article" date="2015" name="Stand. Genomic Sci.">
        <title>Genomic Encyclopedia of Bacterial and Archaeal Type Strains, Phase III: the genomes of soil and plant-associated and newly described type strains.</title>
        <authorList>
            <person name="Whitman W.B."/>
            <person name="Woyke T."/>
            <person name="Klenk H.P."/>
            <person name="Zhou Y."/>
            <person name="Lilburn T.G."/>
            <person name="Beck B.J."/>
            <person name="De Vos P."/>
            <person name="Vandamme P."/>
            <person name="Eisen J.A."/>
            <person name="Garrity G."/>
            <person name="Hugenholtz P."/>
            <person name="Kyrpides N.C."/>
        </authorList>
    </citation>
    <scope>NUCLEOTIDE SEQUENCE [LARGE SCALE GENOMIC DNA]</scope>
    <source>
        <strain evidence="3 4">VKM Ac-2572</strain>
    </source>
</reference>
<dbReference type="EMBL" id="SLWN01000025">
    <property type="protein sequence ID" value="TCO13864.1"/>
    <property type="molecule type" value="Genomic_DNA"/>
</dbReference>